<reference evidence="2 3" key="1">
    <citation type="submission" date="2016-06" db="EMBL/GenBank/DDBJ databases">
        <authorList>
            <person name="Kjaerup R.B."/>
            <person name="Dalgaard T.S."/>
            <person name="Juul-Madsen H.R."/>
        </authorList>
    </citation>
    <scope>NUCLEOTIDE SEQUENCE [LARGE SCALE GENOMIC DNA]</scope>
    <source>
        <strain evidence="2 3">1276495.2</strain>
    </source>
</reference>
<dbReference type="AlphaFoldDB" id="A0A1A3KLQ0"/>
<dbReference type="InterPro" id="IPR000084">
    <property type="entry name" value="PE-PGRS_N"/>
</dbReference>
<organism evidence="2 3">
    <name type="scientific">Mycobacterium asiaticum</name>
    <dbReference type="NCBI Taxonomy" id="1790"/>
    <lineage>
        <taxon>Bacteria</taxon>
        <taxon>Bacillati</taxon>
        <taxon>Actinomycetota</taxon>
        <taxon>Actinomycetes</taxon>
        <taxon>Mycobacteriales</taxon>
        <taxon>Mycobacteriaceae</taxon>
        <taxon>Mycobacterium</taxon>
    </lineage>
</organism>
<evidence type="ECO:0000259" key="1">
    <source>
        <dbReference type="Pfam" id="PF00934"/>
    </source>
</evidence>
<sequence length="162" mass="17401">MSTLMVVPEILASSAGELTNIGSALTASNAAAVVPTTRILAAGADEVSVAIASLFSVQGKAYQTLAAHAEAFRQQFLQALDAAAATYAGAEAASVSPLEMFQQQLLTAINTPTQLVFGRPLIGDGGQRDHGGAGRWRRRNSVRQWWRRVHQYNRGSGRHQWR</sequence>
<gene>
    <name evidence="2" type="ORF">A5640_11640</name>
</gene>
<evidence type="ECO:0000313" key="2">
    <source>
        <dbReference type="EMBL" id="OBJ85955.1"/>
    </source>
</evidence>
<dbReference type="Gene3D" id="1.10.287.850">
    <property type="entry name" value="HP0062-like domain"/>
    <property type="match status" value="1"/>
</dbReference>
<evidence type="ECO:0000313" key="3">
    <source>
        <dbReference type="Proteomes" id="UP000093925"/>
    </source>
</evidence>
<proteinExistence type="predicted"/>
<name>A0A1A3KLQ0_MYCAS</name>
<comment type="caution">
    <text evidence="2">The sequence shown here is derived from an EMBL/GenBank/DDBJ whole genome shotgun (WGS) entry which is preliminary data.</text>
</comment>
<accession>A0A1A3KLQ0</accession>
<protein>
    <recommendedName>
        <fullName evidence="1">PE domain-containing protein</fullName>
    </recommendedName>
</protein>
<feature type="domain" description="PE" evidence="1">
    <location>
        <begin position="4"/>
        <end position="93"/>
    </location>
</feature>
<dbReference type="Proteomes" id="UP000093925">
    <property type="component" value="Unassembled WGS sequence"/>
</dbReference>
<dbReference type="EMBL" id="LZLM01000066">
    <property type="protein sequence ID" value="OBJ85955.1"/>
    <property type="molecule type" value="Genomic_DNA"/>
</dbReference>
<dbReference type="InterPro" id="IPR038332">
    <property type="entry name" value="PPE_sf"/>
</dbReference>
<dbReference type="Pfam" id="PF00934">
    <property type="entry name" value="PE"/>
    <property type="match status" value="1"/>
</dbReference>
<dbReference type="SUPFAM" id="SSF140459">
    <property type="entry name" value="PE/PPE dimer-like"/>
    <property type="match status" value="1"/>
</dbReference>